<evidence type="ECO:0000313" key="2">
    <source>
        <dbReference type="EMBL" id="RPB22599.1"/>
    </source>
</evidence>
<feature type="region of interest" description="Disordered" evidence="1">
    <location>
        <begin position="151"/>
        <end position="172"/>
    </location>
</feature>
<dbReference type="Proteomes" id="UP000267821">
    <property type="component" value="Unassembled WGS sequence"/>
</dbReference>
<feature type="region of interest" description="Disordered" evidence="1">
    <location>
        <begin position="40"/>
        <end position="70"/>
    </location>
</feature>
<feature type="region of interest" description="Disordered" evidence="1">
    <location>
        <begin position="100"/>
        <end position="126"/>
    </location>
</feature>
<feature type="compositionally biased region" description="Basic and acidic residues" evidence="1">
    <location>
        <begin position="688"/>
        <end position="698"/>
    </location>
</feature>
<accession>A0A3N4LM81</accession>
<name>A0A3N4LM81_9PEZI</name>
<dbReference type="InParanoid" id="A0A3N4LM81"/>
<dbReference type="EMBL" id="ML121551">
    <property type="protein sequence ID" value="RPB22599.1"/>
    <property type="molecule type" value="Genomic_DNA"/>
</dbReference>
<dbReference type="AlphaFoldDB" id="A0A3N4LM81"/>
<feature type="region of interest" description="Disordered" evidence="1">
    <location>
        <begin position="204"/>
        <end position="429"/>
    </location>
</feature>
<feature type="compositionally biased region" description="Polar residues" evidence="1">
    <location>
        <begin position="47"/>
        <end position="66"/>
    </location>
</feature>
<proteinExistence type="predicted"/>
<feature type="compositionally biased region" description="Basic and acidic residues" evidence="1">
    <location>
        <begin position="355"/>
        <end position="388"/>
    </location>
</feature>
<feature type="compositionally biased region" description="Basic and acidic residues" evidence="1">
    <location>
        <begin position="109"/>
        <end position="126"/>
    </location>
</feature>
<sequence length="698" mass="76102">MSESFYTSPTGEVRHMTACTAEEAAETLARANAAESLAVGTIIPDSTGGTRESSPAMSPTSTTDPITTFMGGVQPVIGISEKPSRDSYVEGNSPICNLGASGTPLKYSPHGDTRTEAKPEPFRDTDTHMTNNVADCQPGLTASQHADANPRAGVAEMPGTTALGGGSEVTAPTEKELSVVARVVEAVKTKPIARSRKIQRNIQRTPALVGGFNGRFQESSRYKTPEEEEEDTSAQGSKGRQAGKAHPGTGANVTPIGPSQKPYKQSTPEKPSKRSTPGTTPPTINKATPATGANATPIGPREAAPESTPLAHGKPAEEEDSKSQGSSRHNTPEKDTRVSAFLNQDIAEAEVSAAMEKEEREERTSAPERQHSRTPEGKSGTRQEDGTRQGDGTRLVEGKPGRIQRTPKGNKGYWNKGPENTADISPPPVRPTSVQVLITGCPTIPARGDEWKRSFLAGFNARRERLAPETPICATQVSFAFSYPTERVVTIRHPPNMKQEEIVRAVARVRREMYNNYTQHPNQAMISILQETTELVAPGLQGTRGEKAWDRADAICKSLKLVRAARPPKWLVKGKGDGYEGKKCSLRFSVTTASLRAIKAPLPIVHAKTKIYLYQRVDDKAFYVDEMNYMVSEPRPSHSPDPIQRWVACTYCHTINHTEDKCWSKRNADAWRSHNRYQEAAAARNTRGRPEGRTRRDE</sequence>
<evidence type="ECO:0000313" key="3">
    <source>
        <dbReference type="Proteomes" id="UP000267821"/>
    </source>
</evidence>
<keyword evidence="3" id="KW-1185">Reference proteome</keyword>
<organism evidence="2 3">
    <name type="scientific">Terfezia boudieri ATCC MYA-4762</name>
    <dbReference type="NCBI Taxonomy" id="1051890"/>
    <lineage>
        <taxon>Eukaryota</taxon>
        <taxon>Fungi</taxon>
        <taxon>Dikarya</taxon>
        <taxon>Ascomycota</taxon>
        <taxon>Pezizomycotina</taxon>
        <taxon>Pezizomycetes</taxon>
        <taxon>Pezizales</taxon>
        <taxon>Pezizaceae</taxon>
        <taxon>Terfezia</taxon>
    </lineage>
</organism>
<feature type="compositionally biased region" description="Polar residues" evidence="1">
    <location>
        <begin position="262"/>
        <end position="294"/>
    </location>
</feature>
<protein>
    <submittedName>
        <fullName evidence="2">Uncharacterized protein</fullName>
    </submittedName>
</protein>
<evidence type="ECO:0000256" key="1">
    <source>
        <dbReference type="SAM" id="MobiDB-lite"/>
    </source>
</evidence>
<gene>
    <name evidence="2" type="ORF">L211DRAFT_850615</name>
</gene>
<feature type="region of interest" description="Disordered" evidence="1">
    <location>
        <begin position="676"/>
        <end position="698"/>
    </location>
</feature>
<reference evidence="2 3" key="1">
    <citation type="journal article" date="2018" name="Nat. Ecol. Evol.">
        <title>Pezizomycetes genomes reveal the molecular basis of ectomycorrhizal truffle lifestyle.</title>
        <authorList>
            <person name="Murat C."/>
            <person name="Payen T."/>
            <person name="Noel B."/>
            <person name="Kuo A."/>
            <person name="Morin E."/>
            <person name="Chen J."/>
            <person name="Kohler A."/>
            <person name="Krizsan K."/>
            <person name="Balestrini R."/>
            <person name="Da Silva C."/>
            <person name="Montanini B."/>
            <person name="Hainaut M."/>
            <person name="Levati E."/>
            <person name="Barry K.W."/>
            <person name="Belfiori B."/>
            <person name="Cichocki N."/>
            <person name="Clum A."/>
            <person name="Dockter R.B."/>
            <person name="Fauchery L."/>
            <person name="Guy J."/>
            <person name="Iotti M."/>
            <person name="Le Tacon F."/>
            <person name="Lindquist E.A."/>
            <person name="Lipzen A."/>
            <person name="Malagnac F."/>
            <person name="Mello A."/>
            <person name="Molinier V."/>
            <person name="Miyauchi S."/>
            <person name="Poulain J."/>
            <person name="Riccioni C."/>
            <person name="Rubini A."/>
            <person name="Sitrit Y."/>
            <person name="Splivallo R."/>
            <person name="Traeger S."/>
            <person name="Wang M."/>
            <person name="Zifcakova L."/>
            <person name="Wipf D."/>
            <person name="Zambonelli A."/>
            <person name="Paolocci F."/>
            <person name="Nowrousian M."/>
            <person name="Ottonello S."/>
            <person name="Baldrian P."/>
            <person name="Spatafora J.W."/>
            <person name="Henrissat B."/>
            <person name="Nagy L.G."/>
            <person name="Aury J.M."/>
            <person name="Wincker P."/>
            <person name="Grigoriev I.V."/>
            <person name="Bonfante P."/>
            <person name="Martin F.M."/>
        </authorList>
    </citation>
    <scope>NUCLEOTIDE SEQUENCE [LARGE SCALE GENOMIC DNA]</scope>
    <source>
        <strain evidence="2 3">ATCC MYA-4762</strain>
    </source>
</reference>